<organism evidence="2 3">
    <name type="scientific">Chloebia gouldiae</name>
    <name type="common">Gouldian finch</name>
    <name type="synonym">Erythrura gouldiae</name>
    <dbReference type="NCBI Taxonomy" id="44316"/>
    <lineage>
        <taxon>Eukaryota</taxon>
        <taxon>Metazoa</taxon>
        <taxon>Chordata</taxon>
        <taxon>Craniata</taxon>
        <taxon>Vertebrata</taxon>
        <taxon>Euteleostomi</taxon>
        <taxon>Archelosauria</taxon>
        <taxon>Archosauria</taxon>
        <taxon>Dinosauria</taxon>
        <taxon>Saurischia</taxon>
        <taxon>Theropoda</taxon>
        <taxon>Coelurosauria</taxon>
        <taxon>Aves</taxon>
        <taxon>Neognathae</taxon>
        <taxon>Neoaves</taxon>
        <taxon>Telluraves</taxon>
        <taxon>Australaves</taxon>
        <taxon>Passeriformes</taxon>
        <taxon>Passeroidea</taxon>
        <taxon>Passeridae</taxon>
        <taxon>Chloebia</taxon>
    </lineage>
</organism>
<dbReference type="AlphaFoldDB" id="A0A3L8SVC7"/>
<protein>
    <submittedName>
        <fullName evidence="2">Uncharacterized protein</fullName>
    </submittedName>
</protein>
<comment type="caution">
    <text evidence="2">The sequence shown here is derived from an EMBL/GenBank/DDBJ whole genome shotgun (WGS) entry which is preliminary data.</text>
</comment>
<feature type="compositionally biased region" description="Basic and acidic residues" evidence="1">
    <location>
        <begin position="40"/>
        <end position="51"/>
    </location>
</feature>
<dbReference type="EMBL" id="QUSF01000005">
    <property type="protein sequence ID" value="RLW09270.1"/>
    <property type="molecule type" value="Genomic_DNA"/>
</dbReference>
<reference evidence="2 3" key="1">
    <citation type="journal article" date="2018" name="Proc. R. Soc. B">
        <title>A non-coding region near Follistatin controls head colour polymorphism in the Gouldian finch.</title>
        <authorList>
            <person name="Toomey M.B."/>
            <person name="Marques C.I."/>
            <person name="Andrade P."/>
            <person name="Araujo P.M."/>
            <person name="Sabatino S."/>
            <person name="Gazda M.A."/>
            <person name="Afonso S."/>
            <person name="Lopes R.J."/>
            <person name="Corbo J.C."/>
            <person name="Carneiro M."/>
        </authorList>
    </citation>
    <scope>NUCLEOTIDE SEQUENCE [LARGE SCALE GENOMIC DNA]</scope>
    <source>
        <strain evidence="2">Red01</strain>
        <tissue evidence="2">Muscle</tissue>
    </source>
</reference>
<evidence type="ECO:0000313" key="3">
    <source>
        <dbReference type="Proteomes" id="UP000276834"/>
    </source>
</evidence>
<keyword evidence="3" id="KW-1185">Reference proteome</keyword>
<name>A0A3L8SVC7_CHLGU</name>
<dbReference type="Proteomes" id="UP000276834">
    <property type="component" value="Unassembled WGS sequence"/>
</dbReference>
<sequence length="118" mass="13122">MGDEEKLPGNFPMTARAGRMQPDLTKPASPSTSMSLPAGLERDKSRQRDLPGDQLESSASPEDQFLRIFLFYDFQISHSMTLDPMALFNNMPPKKCVPMGPETSKEKSLKNAVCTWGN</sequence>
<evidence type="ECO:0000313" key="2">
    <source>
        <dbReference type="EMBL" id="RLW09270.1"/>
    </source>
</evidence>
<evidence type="ECO:0000256" key="1">
    <source>
        <dbReference type="SAM" id="MobiDB-lite"/>
    </source>
</evidence>
<accession>A0A3L8SVC7</accession>
<gene>
    <name evidence="2" type="ORF">DV515_00003025</name>
</gene>
<proteinExistence type="predicted"/>
<feature type="region of interest" description="Disordered" evidence="1">
    <location>
        <begin position="1"/>
        <end position="59"/>
    </location>
</feature>